<feature type="non-terminal residue" evidence="2">
    <location>
        <position position="1"/>
    </location>
</feature>
<evidence type="ECO:0000313" key="3">
    <source>
        <dbReference type="Proteomes" id="UP000823674"/>
    </source>
</evidence>
<dbReference type="EMBL" id="JADBGQ010000003">
    <property type="protein sequence ID" value="KAG5404742.1"/>
    <property type="molecule type" value="Genomic_DNA"/>
</dbReference>
<organism evidence="2 3">
    <name type="scientific">Brassica rapa subsp. trilocularis</name>
    <dbReference type="NCBI Taxonomy" id="1813537"/>
    <lineage>
        <taxon>Eukaryota</taxon>
        <taxon>Viridiplantae</taxon>
        <taxon>Streptophyta</taxon>
        <taxon>Embryophyta</taxon>
        <taxon>Tracheophyta</taxon>
        <taxon>Spermatophyta</taxon>
        <taxon>Magnoliopsida</taxon>
        <taxon>eudicotyledons</taxon>
        <taxon>Gunneridae</taxon>
        <taxon>Pentapetalae</taxon>
        <taxon>rosids</taxon>
        <taxon>malvids</taxon>
        <taxon>Brassicales</taxon>
        <taxon>Brassicaceae</taxon>
        <taxon>Brassiceae</taxon>
        <taxon>Brassica</taxon>
    </lineage>
</organism>
<accession>A0ABQ7N1E3</accession>
<keyword evidence="3" id="KW-1185">Reference proteome</keyword>
<name>A0ABQ7N1E3_BRACM</name>
<protein>
    <submittedName>
        <fullName evidence="2">Uncharacterized protein</fullName>
    </submittedName>
</protein>
<dbReference type="Proteomes" id="UP000823674">
    <property type="component" value="Chromosome A03"/>
</dbReference>
<evidence type="ECO:0000313" key="2">
    <source>
        <dbReference type="EMBL" id="KAG5404742.1"/>
    </source>
</evidence>
<reference evidence="2 3" key="1">
    <citation type="submission" date="2021-03" db="EMBL/GenBank/DDBJ databases">
        <authorList>
            <person name="King G.J."/>
            <person name="Bancroft I."/>
            <person name="Baten A."/>
            <person name="Bloomfield J."/>
            <person name="Borpatragohain P."/>
            <person name="He Z."/>
            <person name="Irish N."/>
            <person name="Irwin J."/>
            <person name="Liu K."/>
            <person name="Mauleon R.P."/>
            <person name="Moore J."/>
            <person name="Morris R."/>
            <person name="Ostergaard L."/>
            <person name="Wang B."/>
            <person name="Wells R."/>
        </authorList>
    </citation>
    <scope>NUCLEOTIDE SEQUENCE [LARGE SCALE GENOMIC DNA]</scope>
    <source>
        <strain evidence="2">R-o-18</strain>
        <tissue evidence="2">Leaf</tissue>
    </source>
</reference>
<sequence length="223" mass="24395">KPLGLPAALSLRGSRRLPTILFSFLFPRRSSPSSTLLPFSVALFPCASARARSGVLDSDLWRSMAAEWLSGSFGCIGTLVARSISFLLLSLFTLLRRVKELVWLDASWVPLGGGAAVLLPLVLLVSGGVSLRRSALSRKRLCVVFVPSREDQRRVLRRWGVCEDISCWSCQLRRSSSVAMRAEIAGYDGVWRHKDASSPNKARPFHSGVLGHESSGLFLKAAD</sequence>
<evidence type="ECO:0000256" key="1">
    <source>
        <dbReference type="SAM" id="Phobius"/>
    </source>
</evidence>
<feature type="transmembrane region" description="Helical" evidence="1">
    <location>
        <begin position="72"/>
        <end position="95"/>
    </location>
</feature>
<keyword evidence="1" id="KW-0812">Transmembrane</keyword>
<gene>
    <name evidence="2" type="primary">A03g503360.1_BraROA</name>
    <name evidence="2" type="ORF">IGI04_010861</name>
</gene>
<proteinExistence type="predicted"/>
<comment type="caution">
    <text evidence="2">The sequence shown here is derived from an EMBL/GenBank/DDBJ whole genome shotgun (WGS) entry which is preliminary data.</text>
</comment>
<keyword evidence="1" id="KW-1133">Transmembrane helix</keyword>
<keyword evidence="1" id="KW-0472">Membrane</keyword>
<feature type="transmembrane region" description="Helical" evidence="1">
    <location>
        <begin position="107"/>
        <end position="131"/>
    </location>
</feature>